<keyword evidence="1" id="KW-0472">Membrane</keyword>
<accession>A0A6B0V0X3</accession>
<feature type="transmembrane region" description="Helical" evidence="1">
    <location>
        <begin position="21"/>
        <end position="41"/>
    </location>
</feature>
<evidence type="ECO:0000256" key="1">
    <source>
        <dbReference type="SAM" id="Phobius"/>
    </source>
</evidence>
<keyword evidence="1" id="KW-1133">Transmembrane helix</keyword>
<name>A0A6B0V0X3_IXORI</name>
<organism evidence="2">
    <name type="scientific">Ixodes ricinus</name>
    <name type="common">Common tick</name>
    <name type="synonym">Acarus ricinus</name>
    <dbReference type="NCBI Taxonomy" id="34613"/>
    <lineage>
        <taxon>Eukaryota</taxon>
        <taxon>Metazoa</taxon>
        <taxon>Ecdysozoa</taxon>
        <taxon>Arthropoda</taxon>
        <taxon>Chelicerata</taxon>
        <taxon>Arachnida</taxon>
        <taxon>Acari</taxon>
        <taxon>Parasitiformes</taxon>
        <taxon>Ixodida</taxon>
        <taxon>Ixodoidea</taxon>
        <taxon>Ixodidae</taxon>
        <taxon>Ixodinae</taxon>
        <taxon>Ixodes</taxon>
    </lineage>
</organism>
<reference evidence="2" key="1">
    <citation type="submission" date="2019-12" db="EMBL/GenBank/DDBJ databases">
        <title>An insight into the sialome of adult female Ixodes ricinus ticks feeding for 6 days.</title>
        <authorList>
            <person name="Perner J."/>
            <person name="Ribeiro J.M.C."/>
        </authorList>
    </citation>
    <scope>NUCLEOTIDE SEQUENCE</scope>
    <source>
        <strain evidence="2">Semi-engorged</strain>
        <tissue evidence="2">Salivary glands</tissue>
    </source>
</reference>
<keyword evidence="1" id="KW-0812">Transmembrane</keyword>
<dbReference type="EMBL" id="GIFC01013837">
    <property type="protein sequence ID" value="MXU95920.1"/>
    <property type="molecule type" value="Transcribed_RNA"/>
</dbReference>
<sequence>MVHRPFLLSFLSLFLYPLQDLLFRVRLVVLAVATFLARLLLRVGVLRGRRVRRRLRLFGRRLLCGLLLLGWGSLDFGFDFGFRLGFGHLLLFFFRRSCVPGILHVVFFVGRDLGRRALLPRILRVRLWRSLGSPDFQLDLGDFLCFLSVLRFLLLHPPPVHRPRWFLFLLSNLGNLDTLLLESLEGGLHPRPGRLLRLG</sequence>
<evidence type="ECO:0000313" key="2">
    <source>
        <dbReference type="EMBL" id="MXU95920.1"/>
    </source>
</evidence>
<dbReference type="AlphaFoldDB" id="A0A6B0V0X3"/>
<feature type="transmembrane region" description="Helical" evidence="1">
    <location>
        <begin position="62"/>
        <end position="82"/>
    </location>
</feature>
<proteinExistence type="predicted"/>
<protein>
    <submittedName>
        <fullName evidence="2">Uncharacterized protein</fullName>
    </submittedName>
</protein>